<sequence length="119" mass="12387">MRKAIFLLQTGLVLIGVGVAFFLAGQTGGVAALYGGGIALINTWMLGRRVQHVGRVVAESAQTGMALLYLSAVLRFVFILVAIAFGLAVMKLAPVPLIANFVGAQLAFMLASVAVVRNG</sequence>
<reference evidence="7 8" key="1">
    <citation type="submission" date="2017-01" db="EMBL/GenBank/DDBJ databases">
        <title>Draft sequence of Acidihalobacter ferrooxidans strain DSM 14175 (strain V8).</title>
        <authorList>
            <person name="Khaleque H.N."/>
            <person name="Ramsay J.P."/>
            <person name="Murphy R.J.T."/>
            <person name="Kaksonen A.H."/>
            <person name="Boxall N.J."/>
            <person name="Watkin E.L.J."/>
        </authorList>
    </citation>
    <scope>NUCLEOTIDE SEQUENCE [LARGE SCALE GENOMIC DNA]</scope>
    <source>
        <strain evidence="7 8">V8</strain>
    </source>
</reference>
<dbReference type="AlphaFoldDB" id="A0A1P8UKR0"/>
<comment type="subcellular location">
    <subcellularLocation>
        <location evidence="1">Cell membrane</location>
        <topology evidence="1">Multi-pass membrane protein</topology>
    </subcellularLocation>
</comment>
<feature type="transmembrane region" description="Helical" evidence="6">
    <location>
        <begin position="30"/>
        <end position="47"/>
    </location>
</feature>
<dbReference type="Pfam" id="PF03899">
    <property type="entry name" value="ATP-synt_I"/>
    <property type="match status" value="1"/>
</dbReference>
<evidence type="ECO:0000256" key="1">
    <source>
        <dbReference type="ARBA" id="ARBA00004651"/>
    </source>
</evidence>
<protein>
    <recommendedName>
        <fullName evidence="9">ATP synthase subunit I</fullName>
    </recommendedName>
</protein>
<name>A0A1P8UKR0_9GAMM</name>
<evidence type="ECO:0000313" key="7">
    <source>
        <dbReference type="EMBL" id="APZ44428.1"/>
    </source>
</evidence>
<dbReference type="RefSeq" id="WP_076838145.1">
    <property type="nucleotide sequence ID" value="NZ_CP019434.1"/>
</dbReference>
<keyword evidence="2" id="KW-1003">Cell membrane</keyword>
<evidence type="ECO:0000256" key="4">
    <source>
        <dbReference type="ARBA" id="ARBA00022989"/>
    </source>
</evidence>
<dbReference type="STRING" id="1765967.BW247_16115"/>
<dbReference type="KEGG" id="afy:BW247_16115"/>
<dbReference type="EMBL" id="CP019434">
    <property type="protein sequence ID" value="APZ44428.1"/>
    <property type="molecule type" value="Genomic_DNA"/>
</dbReference>
<dbReference type="GO" id="GO:0005886">
    <property type="term" value="C:plasma membrane"/>
    <property type="evidence" value="ECO:0007669"/>
    <property type="project" value="UniProtKB-SubCell"/>
</dbReference>
<feature type="transmembrane region" description="Helical" evidence="6">
    <location>
        <begin position="95"/>
        <end position="116"/>
    </location>
</feature>
<dbReference type="Proteomes" id="UP000243807">
    <property type="component" value="Chromosome"/>
</dbReference>
<evidence type="ECO:0000313" key="8">
    <source>
        <dbReference type="Proteomes" id="UP000243807"/>
    </source>
</evidence>
<keyword evidence="3 6" id="KW-0812">Transmembrane</keyword>
<gene>
    <name evidence="7" type="ORF">BW247_16115</name>
</gene>
<evidence type="ECO:0000256" key="6">
    <source>
        <dbReference type="SAM" id="Phobius"/>
    </source>
</evidence>
<keyword evidence="5 6" id="KW-0472">Membrane</keyword>
<evidence type="ECO:0008006" key="9">
    <source>
        <dbReference type="Google" id="ProtNLM"/>
    </source>
</evidence>
<dbReference type="InterPro" id="IPR005598">
    <property type="entry name" value="ATP_synth_I"/>
</dbReference>
<organism evidence="7 8">
    <name type="scientific">Acidihalobacter ferrooxydans</name>
    <dbReference type="NCBI Taxonomy" id="1765967"/>
    <lineage>
        <taxon>Bacteria</taxon>
        <taxon>Pseudomonadati</taxon>
        <taxon>Pseudomonadota</taxon>
        <taxon>Gammaproteobacteria</taxon>
        <taxon>Chromatiales</taxon>
        <taxon>Ectothiorhodospiraceae</taxon>
        <taxon>Acidihalobacter</taxon>
    </lineage>
</organism>
<evidence type="ECO:0000256" key="5">
    <source>
        <dbReference type="ARBA" id="ARBA00023136"/>
    </source>
</evidence>
<feature type="transmembrane region" description="Helical" evidence="6">
    <location>
        <begin position="67"/>
        <end position="89"/>
    </location>
</feature>
<evidence type="ECO:0000256" key="3">
    <source>
        <dbReference type="ARBA" id="ARBA00022692"/>
    </source>
</evidence>
<keyword evidence="4 6" id="KW-1133">Transmembrane helix</keyword>
<keyword evidence="8" id="KW-1185">Reference proteome</keyword>
<dbReference type="OrthoDB" id="5625301at2"/>
<proteinExistence type="predicted"/>
<accession>A0A1P8UKR0</accession>
<evidence type="ECO:0000256" key="2">
    <source>
        <dbReference type="ARBA" id="ARBA00022475"/>
    </source>
</evidence>